<keyword evidence="2" id="KW-1185">Reference proteome</keyword>
<proteinExistence type="predicted"/>
<gene>
    <name evidence="1" type="ORF">SporoS204_05645</name>
</gene>
<dbReference type="RefSeq" id="WP_029054133.1">
    <property type="nucleotide sequence ID" value="NZ_CP015108.1"/>
</dbReference>
<reference evidence="1 2" key="1">
    <citation type="submission" date="2016-04" db="EMBL/GenBank/DDBJ databases">
        <title>Comparative Genomics and Epigenetics of Sporosarcina ureae.</title>
        <authorList>
            <person name="Oliver A.S."/>
            <person name="Cooper K.K."/>
        </authorList>
    </citation>
    <scope>NUCLEOTIDE SEQUENCE [LARGE SCALE GENOMIC DNA]</scope>
    <source>
        <strain evidence="1 2">S204</strain>
    </source>
</reference>
<name>A0ABM6JU88_SPOUR</name>
<organism evidence="1 2">
    <name type="scientific">Sporosarcina ureae</name>
    <dbReference type="NCBI Taxonomy" id="1571"/>
    <lineage>
        <taxon>Bacteria</taxon>
        <taxon>Bacillati</taxon>
        <taxon>Bacillota</taxon>
        <taxon>Bacilli</taxon>
        <taxon>Bacillales</taxon>
        <taxon>Caryophanaceae</taxon>
        <taxon>Sporosarcina</taxon>
    </lineage>
</organism>
<dbReference type="InterPro" id="IPR009078">
    <property type="entry name" value="Ferritin-like_SF"/>
</dbReference>
<dbReference type="SUPFAM" id="SSF47240">
    <property type="entry name" value="Ferritin-like"/>
    <property type="match status" value="1"/>
</dbReference>
<evidence type="ECO:0000313" key="1">
    <source>
        <dbReference type="EMBL" id="ARF13687.1"/>
    </source>
</evidence>
<dbReference type="EMBL" id="CP015108">
    <property type="protein sequence ID" value="ARF13687.1"/>
    <property type="molecule type" value="Genomic_DNA"/>
</dbReference>
<evidence type="ECO:0000313" key="2">
    <source>
        <dbReference type="Proteomes" id="UP000192486"/>
    </source>
</evidence>
<protein>
    <submittedName>
        <fullName evidence="1">Rubrerythrin family protein</fullName>
    </submittedName>
</protein>
<dbReference type="Proteomes" id="UP000192486">
    <property type="component" value="Chromosome"/>
</dbReference>
<sequence length="130" mass="15551">MFVTQLRNAVEEKYKSYFYYKSMYQLTNDLLWQEFIRHAYEDEKSHYEMFQQLHYIMTNEFVPNPKKPAPCTNLKESAKNALVSELEAVEQCKEMFLTIPFEEAYDPIFIALHDDMEHAIRMSTIFNGVN</sequence>
<accession>A0ABM6JU88</accession>